<keyword evidence="3" id="KW-1185">Reference proteome</keyword>
<dbReference type="Proteomes" id="UP001218218">
    <property type="component" value="Unassembled WGS sequence"/>
</dbReference>
<feature type="region of interest" description="Disordered" evidence="1">
    <location>
        <begin position="287"/>
        <end position="323"/>
    </location>
</feature>
<evidence type="ECO:0000313" key="3">
    <source>
        <dbReference type="Proteomes" id="UP001218218"/>
    </source>
</evidence>
<protein>
    <submittedName>
        <fullName evidence="2">Uncharacterized protein</fullName>
    </submittedName>
</protein>
<feature type="region of interest" description="Disordered" evidence="1">
    <location>
        <begin position="42"/>
        <end position="71"/>
    </location>
</feature>
<feature type="compositionally biased region" description="Basic and acidic residues" evidence="1">
    <location>
        <begin position="59"/>
        <end position="71"/>
    </location>
</feature>
<comment type="caution">
    <text evidence="2">The sequence shown here is derived from an EMBL/GenBank/DDBJ whole genome shotgun (WGS) entry which is preliminary data.</text>
</comment>
<dbReference type="EMBL" id="JARIHO010000017">
    <property type="protein sequence ID" value="KAJ7348649.1"/>
    <property type="molecule type" value="Genomic_DNA"/>
</dbReference>
<organism evidence="2 3">
    <name type="scientific">Mycena albidolilacea</name>
    <dbReference type="NCBI Taxonomy" id="1033008"/>
    <lineage>
        <taxon>Eukaryota</taxon>
        <taxon>Fungi</taxon>
        <taxon>Dikarya</taxon>
        <taxon>Basidiomycota</taxon>
        <taxon>Agaricomycotina</taxon>
        <taxon>Agaricomycetes</taxon>
        <taxon>Agaricomycetidae</taxon>
        <taxon>Agaricales</taxon>
        <taxon>Marasmiineae</taxon>
        <taxon>Mycenaceae</taxon>
        <taxon>Mycena</taxon>
    </lineage>
</organism>
<proteinExistence type="predicted"/>
<feature type="compositionally biased region" description="Pro residues" evidence="1">
    <location>
        <begin position="159"/>
        <end position="168"/>
    </location>
</feature>
<gene>
    <name evidence="2" type="ORF">DFH08DRAFT_808375</name>
</gene>
<feature type="region of interest" description="Disordered" evidence="1">
    <location>
        <begin position="159"/>
        <end position="211"/>
    </location>
</feature>
<dbReference type="AlphaFoldDB" id="A0AAD7A3C5"/>
<evidence type="ECO:0000256" key="1">
    <source>
        <dbReference type="SAM" id="MobiDB-lite"/>
    </source>
</evidence>
<evidence type="ECO:0000313" key="2">
    <source>
        <dbReference type="EMBL" id="KAJ7348649.1"/>
    </source>
</evidence>
<accession>A0AAD7A3C5</accession>
<reference evidence="2" key="1">
    <citation type="submission" date="2023-03" db="EMBL/GenBank/DDBJ databases">
        <title>Massive genome expansion in bonnet fungi (Mycena s.s.) driven by repeated elements and novel gene families across ecological guilds.</title>
        <authorList>
            <consortium name="Lawrence Berkeley National Laboratory"/>
            <person name="Harder C.B."/>
            <person name="Miyauchi S."/>
            <person name="Viragh M."/>
            <person name="Kuo A."/>
            <person name="Thoen E."/>
            <person name="Andreopoulos B."/>
            <person name="Lu D."/>
            <person name="Skrede I."/>
            <person name="Drula E."/>
            <person name="Henrissat B."/>
            <person name="Morin E."/>
            <person name="Kohler A."/>
            <person name="Barry K."/>
            <person name="LaButti K."/>
            <person name="Morin E."/>
            <person name="Salamov A."/>
            <person name="Lipzen A."/>
            <person name="Mereny Z."/>
            <person name="Hegedus B."/>
            <person name="Baldrian P."/>
            <person name="Stursova M."/>
            <person name="Weitz H."/>
            <person name="Taylor A."/>
            <person name="Grigoriev I.V."/>
            <person name="Nagy L.G."/>
            <person name="Martin F."/>
            <person name="Kauserud H."/>
        </authorList>
    </citation>
    <scope>NUCLEOTIDE SEQUENCE</scope>
    <source>
        <strain evidence="2">CBHHK002</strain>
    </source>
</reference>
<name>A0AAD7A3C5_9AGAR</name>
<sequence>MNPFGRFLDLTAMATQCLPLAPNPTTTPPAARAVIRSFRAAESSPPHLDAVQRPRRGDRHATHGGRGEHGERACGLFRRGRAERGGPVRMTGVRDREYDILTGMWFPELVPAMVGAGYARITSGRVLISKHATAGRGGRGAAQVWDYVAQAASFSSAPPLPTQFPAPPLGSVLPCAQRRDTRPPRPSSHSRLSPPMCGTGAQVGRGRSRGAGERTIACSERYCEHGERAKAARGRAPGAAGCGADAPPEALVWDMGRQSRSAGAQAVAHCEHGLCARRAKPARVEAHTGGAASLKPIGNAHARGSAAPPPRCTSTTNSARRRRSRSVMVALIEPDDMVFWSTPAWPLPGVVHKNIGDR</sequence>